<dbReference type="GeneID" id="3924950"/>
<dbReference type="InParanoid" id="Q2FUG8"/>
<reference evidence="2" key="1">
    <citation type="journal article" date="2016" name="Stand. Genomic Sci.">
        <title>Complete genome sequence of Methanospirillum hungatei type strain JF1.</title>
        <authorList>
            <person name="Gunsalus R.P."/>
            <person name="Cook L.E."/>
            <person name="Crable B."/>
            <person name="Rohlin L."/>
            <person name="McDonald E."/>
            <person name="Mouttaki H."/>
            <person name="Sieber J.R."/>
            <person name="Poweleit N."/>
            <person name="Zhou H."/>
            <person name="Lapidus A.L."/>
            <person name="Daligault H.E."/>
            <person name="Land M."/>
            <person name="Gilna P."/>
            <person name="Ivanova N."/>
            <person name="Kyrpides N."/>
            <person name="Culley D.E."/>
            <person name="McInerney M.J."/>
        </authorList>
    </citation>
    <scope>NUCLEOTIDE SEQUENCE [LARGE SCALE GENOMIC DNA]</scope>
    <source>
        <strain evidence="2">ATCC 27890 / DSM 864 / NBRC 100397 / JF-1</strain>
    </source>
</reference>
<dbReference type="KEGG" id="mhu:Mhun_0544"/>
<dbReference type="EnsemblBacteria" id="ABD40304">
    <property type="protein sequence ID" value="ABD40304"/>
    <property type="gene ID" value="Mhun_0544"/>
</dbReference>
<organism evidence="1 2">
    <name type="scientific">Methanospirillum hungatei JF-1 (strain ATCC 27890 / DSM 864 / NBRC 100397 / JF-1)</name>
    <dbReference type="NCBI Taxonomy" id="323259"/>
    <lineage>
        <taxon>Archaea</taxon>
        <taxon>Methanobacteriati</taxon>
        <taxon>Methanobacteriota</taxon>
        <taxon>Stenosarchaea group</taxon>
        <taxon>Methanomicrobia</taxon>
        <taxon>Methanomicrobiales</taxon>
        <taxon>Methanospirillaceae</taxon>
        <taxon>Methanospirillum</taxon>
    </lineage>
</organism>
<dbReference type="EMBL" id="CP000254">
    <property type="protein sequence ID" value="ABD40304.1"/>
    <property type="molecule type" value="Genomic_DNA"/>
</dbReference>
<keyword evidence="2" id="KW-1185">Reference proteome</keyword>
<dbReference type="HOGENOM" id="CLU_2534695_0_0_2"/>
<evidence type="ECO:0000313" key="2">
    <source>
        <dbReference type="Proteomes" id="UP000001941"/>
    </source>
</evidence>
<dbReference type="AlphaFoldDB" id="Q2FUG8"/>
<accession>Q2FUG8</accession>
<sequence length="83" mass="10027">MIPPILVRQIRSCEECIFFNTLEEFCTLHDEALYGERLQRWEREDPTLPCPYHFTPDEIMELIEQNPGLENKPLMNQKMWMAR</sequence>
<dbReference type="RefSeq" id="WP_011447591.1">
    <property type="nucleotide sequence ID" value="NC_007796.1"/>
</dbReference>
<name>Q2FUG8_METHJ</name>
<gene>
    <name evidence="1" type="ordered locus">Mhun_0544</name>
</gene>
<dbReference type="OrthoDB" id="116714at2157"/>
<protein>
    <submittedName>
        <fullName evidence="1">Uncharacterized protein</fullName>
    </submittedName>
</protein>
<proteinExistence type="predicted"/>
<dbReference type="Proteomes" id="UP000001941">
    <property type="component" value="Chromosome"/>
</dbReference>
<evidence type="ECO:0000313" key="1">
    <source>
        <dbReference type="EMBL" id="ABD40304.1"/>
    </source>
</evidence>